<evidence type="ECO:0000313" key="3">
    <source>
        <dbReference type="EMBL" id="KAB2602926.1"/>
    </source>
</evidence>
<dbReference type="Gene3D" id="3.40.50.1820">
    <property type="entry name" value="alpha/beta hydrolase"/>
    <property type="match status" value="1"/>
</dbReference>
<evidence type="ECO:0000313" key="4">
    <source>
        <dbReference type="Proteomes" id="UP000327157"/>
    </source>
</evidence>
<sequence length="283" mass="31021">MDSALSNEVAQDLSPYLKIYKDGRVERLSGTDVVPTSLDPQTGVECKDAVISAETGLSARLYIPKTKITTNSTKLPLLIYYHGGGFCMGSPFCAYYHNYLTTLVAEANVVAVSVDYRKAPENPLPLGYDDSWAALGWVQSHIEGQGPEDAGANIAHHMAVRLGHEEPIEGETDVVENRARAEAIWRFAYPTTSGADDLLINPGKDAKLSKIGAKRVLVCVAEQDALRQRGWYYSDLLRKSEWGGSVEVVESKEEDHVFHLNNPVGDNAVALLKKIASFLNQDI</sequence>
<evidence type="ECO:0000256" key="1">
    <source>
        <dbReference type="ARBA" id="ARBA00010515"/>
    </source>
</evidence>
<accession>A0A5N5FIF6</accession>
<name>A0A5N5FIF6_9ROSA</name>
<dbReference type="GO" id="GO:0016787">
    <property type="term" value="F:hydrolase activity"/>
    <property type="evidence" value="ECO:0007669"/>
    <property type="project" value="InterPro"/>
</dbReference>
<comment type="caution">
    <text evidence="3">The sequence shown here is derived from an EMBL/GenBank/DDBJ whole genome shotgun (WGS) entry which is preliminary data.</text>
</comment>
<dbReference type="InterPro" id="IPR029058">
    <property type="entry name" value="AB_hydrolase_fold"/>
</dbReference>
<comment type="similarity">
    <text evidence="1">Belongs to the 'GDXG' lipolytic enzyme family.</text>
</comment>
<dbReference type="Proteomes" id="UP000327157">
    <property type="component" value="Chromosome 10"/>
</dbReference>
<gene>
    <name evidence="3" type="ORF">D8674_003931</name>
</gene>
<keyword evidence="4" id="KW-1185">Reference proteome</keyword>
<dbReference type="InterPro" id="IPR013094">
    <property type="entry name" value="AB_hydrolase_3"/>
</dbReference>
<reference evidence="3 4" key="1">
    <citation type="submission" date="2019-09" db="EMBL/GenBank/DDBJ databases">
        <authorList>
            <person name="Ou C."/>
        </authorList>
    </citation>
    <scope>NUCLEOTIDE SEQUENCE [LARGE SCALE GENOMIC DNA]</scope>
    <source>
        <strain evidence="3">S2</strain>
        <tissue evidence="3">Leaf</tissue>
    </source>
</reference>
<proteinExistence type="inferred from homology"/>
<organism evidence="3 4">
    <name type="scientific">Pyrus ussuriensis x Pyrus communis</name>
    <dbReference type="NCBI Taxonomy" id="2448454"/>
    <lineage>
        <taxon>Eukaryota</taxon>
        <taxon>Viridiplantae</taxon>
        <taxon>Streptophyta</taxon>
        <taxon>Embryophyta</taxon>
        <taxon>Tracheophyta</taxon>
        <taxon>Spermatophyta</taxon>
        <taxon>Magnoliopsida</taxon>
        <taxon>eudicotyledons</taxon>
        <taxon>Gunneridae</taxon>
        <taxon>Pentapetalae</taxon>
        <taxon>rosids</taxon>
        <taxon>fabids</taxon>
        <taxon>Rosales</taxon>
        <taxon>Rosaceae</taxon>
        <taxon>Amygdaloideae</taxon>
        <taxon>Maleae</taxon>
        <taxon>Pyrus</taxon>
    </lineage>
</organism>
<dbReference type="PANTHER" id="PTHR23024">
    <property type="entry name" value="ARYLACETAMIDE DEACETYLASE"/>
    <property type="match status" value="1"/>
</dbReference>
<dbReference type="OrthoDB" id="408631at2759"/>
<dbReference type="SUPFAM" id="SSF53474">
    <property type="entry name" value="alpha/beta-Hydrolases"/>
    <property type="match status" value="1"/>
</dbReference>
<evidence type="ECO:0000259" key="2">
    <source>
        <dbReference type="Pfam" id="PF07859"/>
    </source>
</evidence>
<dbReference type="InterPro" id="IPR050466">
    <property type="entry name" value="Carboxylest/Gibb_receptor"/>
</dbReference>
<feature type="domain" description="Alpha/beta hydrolase fold-3" evidence="2">
    <location>
        <begin position="78"/>
        <end position="259"/>
    </location>
</feature>
<dbReference type="EMBL" id="SMOL01000695">
    <property type="protein sequence ID" value="KAB2602926.1"/>
    <property type="molecule type" value="Genomic_DNA"/>
</dbReference>
<protein>
    <submittedName>
        <fullName evidence="3">Carboxylesterase 12</fullName>
    </submittedName>
</protein>
<reference evidence="4" key="2">
    <citation type="submission" date="2019-10" db="EMBL/GenBank/DDBJ databases">
        <title>A de novo genome assembly of a pear dwarfing rootstock.</title>
        <authorList>
            <person name="Wang F."/>
            <person name="Wang J."/>
            <person name="Li S."/>
            <person name="Zhang Y."/>
            <person name="Fang M."/>
            <person name="Ma L."/>
            <person name="Zhao Y."/>
            <person name="Jiang S."/>
        </authorList>
    </citation>
    <scope>NUCLEOTIDE SEQUENCE [LARGE SCALE GENOMIC DNA]</scope>
</reference>
<reference evidence="3 4" key="3">
    <citation type="submission" date="2019-11" db="EMBL/GenBank/DDBJ databases">
        <title>A de novo genome assembly of a pear dwarfing rootstock.</title>
        <authorList>
            <person name="Wang F."/>
            <person name="Wang J."/>
            <person name="Li S."/>
            <person name="Zhang Y."/>
            <person name="Fang M."/>
            <person name="Ma L."/>
            <person name="Zhao Y."/>
            <person name="Jiang S."/>
        </authorList>
    </citation>
    <scope>NUCLEOTIDE SEQUENCE [LARGE SCALE GENOMIC DNA]</scope>
    <source>
        <strain evidence="3">S2</strain>
        <tissue evidence="3">Leaf</tissue>
    </source>
</reference>
<dbReference type="AlphaFoldDB" id="A0A5N5FIF6"/>
<dbReference type="Pfam" id="PF07859">
    <property type="entry name" value="Abhydrolase_3"/>
    <property type="match status" value="1"/>
</dbReference>
<dbReference type="PANTHER" id="PTHR23024:SF582">
    <property type="entry name" value="CARBOXYLESTERASE 12-RELATED"/>
    <property type="match status" value="1"/>
</dbReference>